<evidence type="ECO:0000313" key="4">
    <source>
        <dbReference type="Proteomes" id="UP000051952"/>
    </source>
</evidence>
<proteinExistence type="predicted"/>
<dbReference type="VEuPathDB" id="TriTrypDB:BSAL_48285"/>
<dbReference type="OrthoDB" id="267648at2759"/>
<organism evidence="3 4">
    <name type="scientific">Bodo saltans</name>
    <name type="common">Flagellated protozoan</name>
    <dbReference type="NCBI Taxonomy" id="75058"/>
    <lineage>
        <taxon>Eukaryota</taxon>
        <taxon>Discoba</taxon>
        <taxon>Euglenozoa</taxon>
        <taxon>Kinetoplastea</taxon>
        <taxon>Metakinetoplastina</taxon>
        <taxon>Eubodonida</taxon>
        <taxon>Bodonidae</taxon>
        <taxon>Bodo</taxon>
    </lineage>
</organism>
<accession>A0A0S4JSJ7</accession>
<feature type="compositionally biased region" description="Low complexity" evidence="2">
    <location>
        <begin position="212"/>
        <end position="225"/>
    </location>
</feature>
<feature type="region of interest" description="Disordered" evidence="2">
    <location>
        <begin position="299"/>
        <end position="319"/>
    </location>
</feature>
<feature type="compositionally biased region" description="Polar residues" evidence="2">
    <location>
        <begin position="461"/>
        <end position="474"/>
    </location>
</feature>
<protein>
    <submittedName>
        <fullName evidence="3">Myotubularin-associated protein, putative</fullName>
    </submittedName>
</protein>
<sequence>MSNRIASSHSVVEQLQAFRYVATTREVPWKEIRGVDLGKLRVHLPDLQLLKHLTSCLSDCALPSLTELQNLSPSESLQLLGAFQALLQFSLHSQTVLRHQVSAKQTALSVEKITSQQMSALEARLELAKKKLDDAATEREATRITFHNMEKQIVELRTANGLLERELEFHRNTQRLITASKSASEPCLVQQQQLQPVVQRNSGAEPRHLVDLTVVPPTQQQQVLPKAEKSRSRRQEGTDSATSTLWDEEGAEQRRSAHHRHRSSSGARSQRPPAAAARHADGTNGQFVDWQSFATLLMKQQQQPQWAPSAAHSPTSPSAAVVLPQPTVEQHRPSSHENDASLRRAAELAAEQQNVHHERQLQEMMKALSSGLEANRVQLLKQTQETMGNVEAGITHRITKLQQEQRAMQDALSTQVSQNETQFSQAVQKLSTQMSSLKADTEDQLRVLKGDVSSAISSISRQTSVAANNSSAQLEQKPVATVQPQPSHTTAVPSAFHNQRSMSPNVLPPLPLTQIQQDLNNTSGAGGGGVYGKHGSPIGTPGSVFGPRVMSATVSHSGDRHSSSDDDDEADSPYVPMSKQTTAPVSTIVLPSPVPTPSGKIPGTPVASTAAAASSAAAPSETPLPIAATTSLNVSGLDTSTNLTRKASSQLLKDTQDELQRLLDEEAAFEEAKKARLAEK</sequence>
<feature type="region of interest" description="Disordered" evidence="2">
    <location>
        <begin position="211"/>
        <end position="283"/>
    </location>
</feature>
<dbReference type="EMBL" id="CYKH01002251">
    <property type="protein sequence ID" value="CUG94460.1"/>
    <property type="molecule type" value="Genomic_DNA"/>
</dbReference>
<gene>
    <name evidence="3" type="ORF">BSAL_48285</name>
</gene>
<reference evidence="4" key="1">
    <citation type="submission" date="2015-09" db="EMBL/GenBank/DDBJ databases">
        <authorList>
            <consortium name="Pathogen Informatics"/>
        </authorList>
    </citation>
    <scope>NUCLEOTIDE SEQUENCE [LARGE SCALE GENOMIC DNA]</scope>
    <source>
        <strain evidence="4">Lake Konstanz</strain>
    </source>
</reference>
<dbReference type="AlphaFoldDB" id="A0A0S4JSJ7"/>
<name>A0A0S4JSJ7_BODSA</name>
<evidence type="ECO:0000256" key="2">
    <source>
        <dbReference type="SAM" id="MobiDB-lite"/>
    </source>
</evidence>
<feature type="compositionally biased region" description="Polar residues" evidence="2">
    <location>
        <begin position="482"/>
        <end position="492"/>
    </location>
</feature>
<dbReference type="Proteomes" id="UP000051952">
    <property type="component" value="Unassembled WGS sequence"/>
</dbReference>
<evidence type="ECO:0000313" key="3">
    <source>
        <dbReference type="EMBL" id="CUG94460.1"/>
    </source>
</evidence>
<feature type="coiled-coil region" evidence="1">
    <location>
        <begin position="645"/>
        <end position="672"/>
    </location>
</feature>
<evidence type="ECO:0000256" key="1">
    <source>
        <dbReference type="SAM" id="Coils"/>
    </source>
</evidence>
<feature type="region of interest" description="Disordered" evidence="2">
    <location>
        <begin position="461"/>
        <end position="492"/>
    </location>
</feature>
<feature type="compositionally biased region" description="Basic and acidic residues" evidence="2">
    <location>
        <begin position="226"/>
        <end position="237"/>
    </location>
</feature>
<keyword evidence="1" id="KW-0175">Coiled coil</keyword>
<dbReference type="OMA" id="DLQQFRY"/>
<feature type="compositionally biased region" description="Low complexity" evidence="2">
    <location>
        <begin position="300"/>
        <end position="319"/>
    </location>
</feature>
<feature type="coiled-coil region" evidence="1">
    <location>
        <begin position="118"/>
        <end position="166"/>
    </location>
</feature>
<feature type="region of interest" description="Disordered" evidence="2">
    <location>
        <begin position="517"/>
        <end position="583"/>
    </location>
</feature>
<keyword evidence="4" id="KW-1185">Reference proteome</keyword>
<feature type="compositionally biased region" description="Low complexity" evidence="2">
    <location>
        <begin position="264"/>
        <end position="277"/>
    </location>
</feature>